<dbReference type="Proteomes" id="UP000438429">
    <property type="component" value="Unassembled WGS sequence"/>
</dbReference>
<name>A0A6A4TMV5_SCOMX</name>
<dbReference type="AlphaFoldDB" id="A0A6A4TMV5"/>
<sequence>MMPRANQCYFRLRDSQRGRQTQKHQHNAENVKTTVKNSRIRFTVGVTLPHGDGHNQIPELLVFEDLFVLCLHADVSPMRAARLLLRGPGAETHDSNQLKLSDVNVDVLPHGSRRTNRRTAALCDCEMGRW</sequence>
<proteinExistence type="predicted"/>
<protein>
    <submittedName>
        <fullName evidence="1">Uncharacterized protein</fullName>
    </submittedName>
</protein>
<dbReference type="EMBL" id="VEVO01000002">
    <property type="protein sequence ID" value="KAF0046169.1"/>
    <property type="molecule type" value="Genomic_DNA"/>
</dbReference>
<reference evidence="1 2" key="1">
    <citation type="submission" date="2019-06" db="EMBL/GenBank/DDBJ databases">
        <title>Draft genomes of female and male turbot (Scophthalmus maximus).</title>
        <authorList>
            <person name="Xu H."/>
            <person name="Xu X.-W."/>
            <person name="Shao C."/>
            <person name="Chen S."/>
        </authorList>
    </citation>
    <scope>NUCLEOTIDE SEQUENCE [LARGE SCALE GENOMIC DNA]</scope>
    <source>
        <strain evidence="1">Ysfricsl-2016a</strain>
        <tissue evidence="1">Blood</tissue>
    </source>
</reference>
<evidence type="ECO:0000313" key="1">
    <source>
        <dbReference type="EMBL" id="KAF0046169.1"/>
    </source>
</evidence>
<comment type="caution">
    <text evidence="1">The sequence shown here is derived from an EMBL/GenBank/DDBJ whole genome shotgun (WGS) entry which is preliminary data.</text>
</comment>
<gene>
    <name evidence="1" type="ORF">F2P81_002698</name>
</gene>
<evidence type="ECO:0000313" key="2">
    <source>
        <dbReference type="Proteomes" id="UP000438429"/>
    </source>
</evidence>
<organism evidence="1 2">
    <name type="scientific">Scophthalmus maximus</name>
    <name type="common">Turbot</name>
    <name type="synonym">Psetta maxima</name>
    <dbReference type="NCBI Taxonomy" id="52904"/>
    <lineage>
        <taxon>Eukaryota</taxon>
        <taxon>Metazoa</taxon>
        <taxon>Chordata</taxon>
        <taxon>Craniata</taxon>
        <taxon>Vertebrata</taxon>
        <taxon>Euteleostomi</taxon>
        <taxon>Actinopterygii</taxon>
        <taxon>Neopterygii</taxon>
        <taxon>Teleostei</taxon>
        <taxon>Neoteleostei</taxon>
        <taxon>Acanthomorphata</taxon>
        <taxon>Carangaria</taxon>
        <taxon>Pleuronectiformes</taxon>
        <taxon>Pleuronectoidei</taxon>
        <taxon>Scophthalmidae</taxon>
        <taxon>Scophthalmus</taxon>
    </lineage>
</organism>
<accession>A0A6A4TMV5</accession>